<evidence type="ECO:0000256" key="9">
    <source>
        <dbReference type="ARBA" id="ARBA00069043"/>
    </source>
</evidence>
<dbReference type="SUPFAM" id="SSF47203">
    <property type="entry name" value="Acyl-CoA dehydrogenase C-terminal domain-like"/>
    <property type="match status" value="1"/>
</dbReference>
<dbReference type="EMBL" id="CP001340">
    <property type="protein sequence ID" value="ACL96969.1"/>
    <property type="molecule type" value="Genomic_DNA"/>
</dbReference>
<dbReference type="AlphaFoldDB" id="A0A0H3CCF5"/>
<dbReference type="Pfam" id="PF00441">
    <property type="entry name" value="Acyl-CoA_dh_1"/>
    <property type="match status" value="1"/>
</dbReference>
<dbReference type="PhylomeDB" id="A0A0H3CCF5"/>
<dbReference type="GeneID" id="7332501"/>
<dbReference type="Gene3D" id="1.20.140.10">
    <property type="entry name" value="Butyryl-CoA Dehydrogenase, subunit A, domain 3"/>
    <property type="match status" value="1"/>
</dbReference>
<dbReference type="RefSeq" id="WP_010921222.1">
    <property type="nucleotide sequence ID" value="NC_011916.1"/>
</dbReference>
<dbReference type="HOGENOM" id="CLU_018204_12_2_5"/>
<dbReference type="KEGG" id="ccs:CCNA_03504"/>
<sequence length="603" mass="62632">MATLGAPLKDGARPGVSPMTFRAPVRDLAFSLRHVAGFERLADAFPEADADTVAAVLEAAGAFASDILAPLNRQGDLVGARLENGVVRTAPGFADAYQQFAQGGWTSLAAPAEHGGQGLPKTLEVAVLEMVQAANMAFGLCPMLSLGAIEALELCGSPEQKAKYLGKLVSGEWTGTMNLTEPQAGSDLAALTTMATPDGDGGWRITGQKIYITWGDHDAADNIVHLVLARTPDAPPGVKGISLFLAPKVLVGDDGKLGPANALRAGSLEHKLGIHGSPTCVMLFEGAKAELVGGLGQGLPNMFVMMNAARLQVGTQGVAIAERAYQQALAFSQDRAQGRSAWTGAYPSRLFDHPDVRRTLVLMKAHIEAARGICLSTAVAADLARAAPDAATRTAAKLREELLTPIAKAWSTDIGVWVASQGVQIHGGMGFIEETGAAQHYRDARIAPIYEGTNGIQAIDLVGRKLMLGEGQAVGDLMDDIRDTIDLLKASDLKSVGLRLEAALDAAASATAWLIERRAKAMPDALAGATAYQTLLGDVVGGWMLAKGALAADGEADAAWAESKRALARVFAEAVLAQVPGAAAGVMIGAADFEAMTPEVLGA</sequence>
<feature type="domain" description="Acyl-CoA dehydrogenase/oxidase C-terminal" evidence="11">
    <location>
        <begin position="296"/>
        <end position="460"/>
    </location>
</feature>
<dbReference type="Pfam" id="PF02771">
    <property type="entry name" value="Acyl-CoA_dh_N"/>
    <property type="match status" value="1"/>
</dbReference>
<comment type="cofactor">
    <cofactor evidence="1 10">
        <name>FAD</name>
        <dbReference type="ChEBI" id="CHEBI:57692"/>
    </cofactor>
</comment>
<reference evidence="15 16" key="1">
    <citation type="journal article" date="2010" name="J. Bacteriol.">
        <title>The genetic basis of laboratory adaptation in Caulobacter crescentus.</title>
        <authorList>
            <person name="Marks M.E."/>
            <person name="Castro-Rojas C.M."/>
            <person name="Teiling C."/>
            <person name="Du L."/>
            <person name="Kapatral V."/>
            <person name="Walunas T.L."/>
            <person name="Crosson S."/>
        </authorList>
    </citation>
    <scope>NUCLEOTIDE SEQUENCE [LARGE SCALE GENOMIC DNA]</scope>
    <source>
        <strain evidence="16">NA1000 / CB15N</strain>
    </source>
</reference>
<dbReference type="GO" id="GO:0016627">
    <property type="term" value="F:oxidoreductase activity, acting on the CH-CH group of donors"/>
    <property type="evidence" value="ECO:0007669"/>
    <property type="project" value="InterPro"/>
</dbReference>
<evidence type="ECO:0000313" key="15">
    <source>
        <dbReference type="EMBL" id="ACL96969.1"/>
    </source>
</evidence>
<comment type="catalytic activity">
    <reaction evidence="6">
        <text>3-(methylsulfanyl)propanoyl-CoA + oxidized [electron-transfer flavoprotein] + H(+) = 3-(methylsulfanyl)acryloyl-CoA + reduced [electron-transfer flavoprotein]</text>
        <dbReference type="Rhea" id="RHEA:52612"/>
        <dbReference type="Rhea" id="RHEA-COMP:10685"/>
        <dbReference type="Rhea" id="RHEA-COMP:10686"/>
        <dbReference type="ChEBI" id="CHEBI:15378"/>
        <dbReference type="ChEBI" id="CHEBI:57692"/>
        <dbReference type="ChEBI" id="CHEBI:58307"/>
        <dbReference type="ChEBI" id="CHEBI:82815"/>
        <dbReference type="ChEBI" id="CHEBI:84994"/>
        <dbReference type="EC" id="1.3.99.41"/>
    </reaction>
    <physiologicalReaction direction="left-to-right" evidence="6">
        <dbReference type="Rhea" id="RHEA:52613"/>
    </physiologicalReaction>
</comment>
<keyword evidence="16" id="KW-1185">Reference proteome</keyword>
<dbReference type="InterPro" id="IPR052166">
    <property type="entry name" value="Diverse_Acyl-CoA_DH"/>
</dbReference>
<dbReference type="InterPro" id="IPR009075">
    <property type="entry name" value="AcylCo_DH/oxidase_C"/>
</dbReference>
<dbReference type="SMR" id="A0A0H3CCF5"/>
<name>A0A0H3CCF5_CAUVN</name>
<keyword evidence="5 10" id="KW-0560">Oxidoreductase</keyword>
<dbReference type="PATRIC" id="fig|565050.3.peg.3418"/>
<dbReference type="RefSeq" id="YP_002518877.1">
    <property type="nucleotide sequence ID" value="NC_011916.1"/>
</dbReference>
<dbReference type="InterPro" id="IPR013786">
    <property type="entry name" value="AcylCoA_DH/ox_N"/>
</dbReference>
<feature type="domain" description="Acetyl-CoA dehydrogenase-like C-terminal" evidence="14">
    <location>
        <begin position="477"/>
        <end position="596"/>
    </location>
</feature>
<evidence type="ECO:0000256" key="5">
    <source>
        <dbReference type="ARBA" id="ARBA00023002"/>
    </source>
</evidence>
<dbReference type="InterPro" id="IPR009100">
    <property type="entry name" value="AcylCoA_DH/oxidase_NM_dom_sf"/>
</dbReference>
<dbReference type="PANTHER" id="PTHR42803">
    <property type="entry name" value="ACYL-COA DEHYDROGENASE"/>
    <property type="match status" value="1"/>
</dbReference>
<dbReference type="InterPro" id="IPR037069">
    <property type="entry name" value="AcylCoA_DH/ox_N_sf"/>
</dbReference>
<evidence type="ECO:0000313" key="16">
    <source>
        <dbReference type="Proteomes" id="UP000001364"/>
    </source>
</evidence>
<evidence type="ECO:0000256" key="6">
    <source>
        <dbReference type="ARBA" id="ARBA00051388"/>
    </source>
</evidence>
<evidence type="ECO:0000259" key="14">
    <source>
        <dbReference type="Pfam" id="PF12806"/>
    </source>
</evidence>
<evidence type="ECO:0000256" key="8">
    <source>
        <dbReference type="ARBA" id="ARBA00066694"/>
    </source>
</evidence>
<dbReference type="Gene3D" id="2.40.110.10">
    <property type="entry name" value="Butyryl-CoA Dehydrogenase, subunit A, domain 2"/>
    <property type="match status" value="1"/>
</dbReference>
<evidence type="ECO:0000259" key="13">
    <source>
        <dbReference type="Pfam" id="PF02771"/>
    </source>
</evidence>
<keyword evidence="3 10" id="KW-0285">Flavoprotein</keyword>
<comment type="similarity">
    <text evidence="2 10">Belongs to the acyl-CoA dehydrogenase family.</text>
</comment>
<dbReference type="OrthoDB" id="9807883at2"/>
<keyword evidence="4 10" id="KW-0274">FAD</keyword>
<accession>A0A0H3CCF5</accession>
<dbReference type="EC" id="1.3.99.41" evidence="8"/>
<evidence type="ECO:0000256" key="1">
    <source>
        <dbReference type="ARBA" id="ARBA00001974"/>
    </source>
</evidence>
<dbReference type="PANTHER" id="PTHR42803:SF1">
    <property type="entry name" value="BROAD-SPECIFICITY LINEAR ACYL-COA DEHYDROGENASE FADE5"/>
    <property type="match status" value="1"/>
</dbReference>
<dbReference type="InterPro" id="IPR046373">
    <property type="entry name" value="Acyl-CoA_Oxase/DH_mid-dom_sf"/>
</dbReference>
<protein>
    <recommendedName>
        <fullName evidence="9">3-methylmercaptopropionyl-CoA dehydrogenase</fullName>
        <ecNumber evidence="8">1.3.99.41</ecNumber>
    </recommendedName>
</protein>
<dbReference type="InterPro" id="IPR006091">
    <property type="entry name" value="Acyl-CoA_Oxase/DH_mid-dom"/>
</dbReference>
<dbReference type="InterPro" id="IPR036250">
    <property type="entry name" value="AcylCo_DH-like_C"/>
</dbReference>
<dbReference type="Proteomes" id="UP000001364">
    <property type="component" value="Chromosome"/>
</dbReference>
<evidence type="ECO:0000256" key="2">
    <source>
        <dbReference type="ARBA" id="ARBA00009347"/>
    </source>
</evidence>
<feature type="domain" description="Acyl-CoA oxidase/dehydrogenase middle" evidence="12">
    <location>
        <begin position="177"/>
        <end position="285"/>
    </location>
</feature>
<comment type="function">
    <text evidence="7">Involved in the assimilation of dimethylsulphoniopropionate (DMSP), an important compound in the fixation of carbon in marine phytoplankton, by mediating the conversion of 3-(methylthio)propanoyl-CoA (MMPA-CoA) to 3-(methylthio)acryloyl-CoA (MTA-CoA).</text>
</comment>
<dbReference type="Gene3D" id="1.10.540.10">
    <property type="entry name" value="Acyl-CoA dehydrogenase/oxidase, N-terminal domain"/>
    <property type="match status" value="1"/>
</dbReference>
<dbReference type="Pfam" id="PF12806">
    <property type="entry name" value="Acyl-CoA_dh_C"/>
    <property type="match status" value="1"/>
</dbReference>
<dbReference type="GO" id="GO:0050660">
    <property type="term" value="F:flavin adenine dinucleotide binding"/>
    <property type="evidence" value="ECO:0007669"/>
    <property type="project" value="InterPro"/>
</dbReference>
<dbReference type="SUPFAM" id="SSF56645">
    <property type="entry name" value="Acyl-CoA dehydrogenase NM domain-like"/>
    <property type="match status" value="1"/>
</dbReference>
<evidence type="ECO:0000256" key="3">
    <source>
        <dbReference type="ARBA" id="ARBA00022630"/>
    </source>
</evidence>
<organism evidence="15 16">
    <name type="scientific">Caulobacter vibrioides (strain NA1000 / CB15N)</name>
    <name type="common">Caulobacter crescentus</name>
    <dbReference type="NCBI Taxonomy" id="565050"/>
    <lineage>
        <taxon>Bacteria</taxon>
        <taxon>Pseudomonadati</taxon>
        <taxon>Pseudomonadota</taxon>
        <taxon>Alphaproteobacteria</taxon>
        <taxon>Caulobacterales</taxon>
        <taxon>Caulobacteraceae</taxon>
        <taxon>Caulobacter</taxon>
    </lineage>
</organism>
<feature type="domain" description="Acyl-CoA dehydrogenase/oxidase N-terminal" evidence="13">
    <location>
        <begin position="91"/>
        <end position="172"/>
    </location>
</feature>
<evidence type="ECO:0000256" key="10">
    <source>
        <dbReference type="RuleBase" id="RU362125"/>
    </source>
</evidence>
<dbReference type="FunFam" id="2.40.110.10:FF:000031">
    <property type="entry name" value="Acyl-CoA dehydrogenase, putative"/>
    <property type="match status" value="1"/>
</dbReference>
<gene>
    <name evidence="15" type="ordered locus">CCNA_03504</name>
</gene>
<proteinExistence type="inferred from homology"/>
<evidence type="ECO:0000259" key="12">
    <source>
        <dbReference type="Pfam" id="PF02770"/>
    </source>
</evidence>
<evidence type="ECO:0000256" key="7">
    <source>
        <dbReference type="ARBA" id="ARBA00058683"/>
    </source>
</evidence>
<dbReference type="Pfam" id="PF02770">
    <property type="entry name" value="Acyl-CoA_dh_M"/>
    <property type="match status" value="1"/>
</dbReference>
<evidence type="ECO:0000259" key="11">
    <source>
        <dbReference type="Pfam" id="PF00441"/>
    </source>
</evidence>
<evidence type="ECO:0000256" key="4">
    <source>
        <dbReference type="ARBA" id="ARBA00022827"/>
    </source>
</evidence>
<dbReference type="InterPro" id="IPR025878">
    <property type="entry name" value="Acyl-CoA_dh-like_C_dom"/>
</dbReference>